<sequence>MTKEEIKKLVENSKKTLDADYDNFVKSVNDDLSSFKKKTLDRV</sequence>
<dbReference type="AlphaFoldDB" id="A0A081S7J3"/>
<keyword evidence="2" id="KW-1185">Reference proteome</keyword>
<accession>A0A081S7J3</accession>
<dbReference type="EMBL" id="JNVL01000004">
    <property type="protein sequence ID" value="KER06896.1"/>
    <property type="molecule type" value="Genomic_DNA"/>
</dbReference>
<evidence type="ECO:0000313" key="2">
    <source>
        <dbReference type="Proteomes" id="UP000028027"/>
    </source>
</evidence>
<dbReference type="Proteomes" id="UP000028027">
    <property type="component" value="Unassembled WGS sequence"/>
</dbReference>
<protein>
    <submittedName>
        <fullName evidence="1">Uncharacterized protein</fullName>
    </submittedName>
</protein>
<gene>
    <name evidence="1" type="ORF">AAA799E16_00412</name>
</gene>
<organism evidence="1 2">
    <name type="scientific">Marine Group I thaumarchaeote SCGC AAA799-E16</name>
    <dbReference type="NCBI Taxonomy" id="1502292"/>
    <lineage>
        <taxon>Archaea</taxon>
        <taxon>Nitrososphaerota</taxon>
        <taxon>Marine Group I</taxon>
    </lineage>
</organism>
<evidence type="ECO:0000313" key="1">
    <source>
        <dbReference type="EMBL" id="KER06896.1"/>
    </source>
</evidence>
<proteinExistence type="predicted"/>
<comment type="caution">
    <text evidence="1">The sequence shown here is derived from an EMBL/GenBank/DDBJ whole genome shotgun (WGS) entry which is preliminary data.</text>
</comment>
<name>A0A081S7J3_9ARCH</name>
<reference evidence="1 2" key="1">
    <citation type="submission" date="2014-06" db="EMBL/GenBank/DDBJ databases">
        <authorList>
            <person name="Ngugi D.K."/>
            <person name="Blom J."/>
            <person name="Alam I."/>
            <person name="Rashid M."/>
            <person name="Ba Alawi W."/>
            <person name="Zhang G."/>
            <person name="Hikmawan T."/>
            <person name="Guan Y."/>
            <person name="Antunes A."/>
            <person name="Siam R."/>
            <person name="Eldorry H."/>
            <person name="Bajic V."/>
            <person name="Stingl U."/>
        </authorList>
    </citation>
    <scope>NUCLEOTIDE SEQUENCE [LARGE SCALE GENOMIC DNA]</scope>
    <source>
        <strain evidence="1">SCGC AAA799-E16</strain>
    </source>
</reference>